<dbReference type="InterPro" id="IPR044925">
    <property type="entry name" value="His-Me_finger_sf"/>
</dbReference>
<keyword evidence="4" id="KW-1185">Reference proteome</keyword>
<dbReference type="Gene3D" id="1.10.443.10">
    <property type="entry name" value="Intergrase catalytic core"/>
    <property type="match status" value="1"/>
</dbReference>
<evidence type="ECO:0000313" key="4">
    <source>
        <dbReference type="Proteomes" id="UP001050808"/>
    </source>
</evidence>
<dbReference type="Gene3D" id="3.40.1800.10">
    <property type="entry name" value="His-Me finger endonucleases"/>
    <property type="match status" value="1"/>
</dbReference>
<gene>
    <name evidence="3" type="ORF">Sviol_23970</name>
</gene>
<sequence length="458" mass="50899">MEQWLAAGRGKQGRALQGTSPVRYRADVTDWLQFIEGATGIGAWNAREAHVETWVSARLRPTRTSTAPRPNSSPHNRTRRLSALSAFYTYAEQAGHIDSVPFNLLALRTTDLPRTAPLSPRETLYVCIAADDLLPGEQHHGDGGASPHRDRLIAYLMLDGLRPRQITALDLEDLNPTTHTATVLAPKGDGTEHRTLALEVWGAIDGYLPHRKPGHDDGHEPLLTSRAGKRLDSNQTPTTVLRRILGHVPDDFPLPDRVTPDRIALSPSPFTGQTWRKGTQPGEALAYRTTTGTWTTTPADHELPLQLRIQRHLRGINTLPLCTDHPQAEEAGDAEQDAICDRCDERATAWDAFEAMLDATEPACWDWPVPPYDPHQEPAQRFLAFHAGQCAMCGNQPAGDEQHHEDYDTDTRVVRGLLCTTCTAEAAEGGSHWDRYRDRHPATILGLTQTHPWLRGRR</sequence>
<comment type="caution">
    <text evidence="3">The sequence shown here is derived from an EMBL/GenBank/DDBJ whole genome shotgun (WGS) entry which is preliminary data.</text>
</comment>
<organism evidence="3 4">
    <name type="scientific">Streptomyces violascens</name>
    <dbReference type="NCBI Taxonomy" id="67381"/>
    <lineage>
        <taxon>Bacteria</taxon>
        <taxon>Bacillati</taxon>
        <taxon>Actinomycetota</taxon>
        <taxon>Actinomycetes</taxon>
        <taxon>Kitasatosporales</taxon>
        <taxon>Streptomycetaceae</taxon>
        <taxon>Streptomyces</taxon>
    </lineage>
</organism>
<dbReference type="SUPFAM" id="SSF56349">
    <property type="entry name" value="DNA breaking-rejoining enzymes"/>
    <property type="match status" value="1"/>
</dbReference>
<keyword evidence="2" id="KW-0233">DNA recombination</keyword>
<evidence type="ECO:0000256" key="1">
    <source>
        <dbReference type="ARBA" id="ARBA00023125"/>
    </source>
</evidence>
<dbReference type="InterPro" id="IPR004211">
    <property type="entry name" value="Endonuclease_7"/>
</dbReference>
<evidence type="ECO:0000313" key="3">
    <source>
        <dbReference type="EMBL" id="GHI37989.1"/>
    </source>
</evidence>
<name>A0ABQ3QL96_9ACTN</name>
<evidence type="ECO:0008006" key="5">
    <source>
        <dbReference type="Google" id="ProtNLM"/>
    </source>
</evidence>
<proteinExistence type="predicted"/>
<dbReference type="Proteomes" id="UP001050808">
    <property type="component" value="Unassembled WGS sequence"/>
</dbReference>
<dbReference type="Gene3D" id="1.10.150.130">
    <property type="match status" value="1"/>
</dbReference>
<dbReference type="EMBL" id="BNDY01000003">
    <property type="protein sequence ID" value="GHI37989.1"/>
    <property type="molecule type" value="Genomic_DNA"/>
</dbReference>
<dbReference type="Pfam" id="PF02945">
    <property type="entry name" value="Endonuclease_7"/>
    <property type="match status" value="1"/>
</dbReference>
<dbReference type="SUPFAM" id="SSF54060">
    <property type="entry name" value="His-Me finger endonucleases"/>
    <property type="match status" value="1"/>
</dbReference>
<keyword evidence="1" id="KW-0238">DNA-binding</keyword>
<dbReference type="InterPro" id="IPR011010">
    <property type="entry name" value="DNA_brk_join_enz"/>
</dbReference>
<reference evidence="3" key="1">
    <citation type="submission" date="2024-05" db="EMBL/GenBank/DDBJ databases">
        <title>Whole genome shotgun sequence of Streptomyces violascens NBRC 12920.</title>
        <authorList>
            <person name="Komaki H."/>
            <person name="Tamura T."/>
        </authorList>
    </citation>
    <scope>NUCLEOTIDE SEQUENCE</scope>
    <source>
        <strain evidence="3">NBRC 12920</strain>
    </source>
</reference>
<protein>
    <recommendedName>
        <fullName evidence="5">Integrase</fullName>
    </recommendedName>
</protein>
<dbReference type="InterPro" id="IPR013762">
    <property type="entry name" value="Integrase-like_cat_sf"/>
</dbReference>
<dbReference type="InterPro" id="IPR038563">
    <property type="entry name" value="Endonuclease_7_sf"/>
</dbReference>
<evidence type="ECO:0000256" key="2">
    <source>
        <dbReference type="ARBA" id="ARBA00023172"/>
    </source>
</evidence>
<accession>A0ABQ3QL96</accession>
<dbReference type="InterPro" id="IPR010998">
    <property type="entry name" value="Integrase_recombinase_N"/>
</dbReference>